<evidence type="ECO:0000313" key="3">
    <source>
        <dbReference type="Proteomes" id="UP001281761"/>
    </source>
</evidence>
<comment type="caution">
    <text evidence="2">The sequence shown here is derived from an EMBL/GenBank/DDBJ whole genome shotgun (WGS) entry which is preliminary data.</text>
</comment>
<gene>
    <name evidence="2" type="ORF">BLNAU_17525</name>
</gene>
<dbReference type="Proteomes" id="UP001281761">
    <property type="component" value="Unassembled WGS sequence"/>
</dbReference>
<dbReference type="EMBL" id="JARBJD010000197">
    <property type="protein sequence ID" value="KAK2947558.1"/>
    <property type="molecule type" value="Genomic_DNA"/>
</dbReference>
<accession>A0ABQ9X6Z6</accession>
<evidence type="ECO:0000313" key="2">
    <source>
        <dbReference type="EMBL" id="KAK2947558.1"/>
    </source>
</evidence>
<feature type="region of interest" description="Disordered" evidence="1">
    <location>
        <begin position="270"/>
        <end position="308"/>
    </location>
</feature>
<organism evidence="2 3">
    <name type="scientific">Blattamonas nauphoetae</name>
    <dbReference type="NCBI Taxonomy" id="2049346"/>
    <lineage>
        <taxon>Eukaryota</taxon>
        <taxon>Metamonada</taxon>
        <taxon>Preaxostyla</taxon>
        <taxon>Oxymonadida</taxon>
        <taxon>Blattamonas</taxon>
    </lineage>
</organism>
<feature type="compositionally biased region" description="Basic and acidic residues" evidence="1">
    <location>
        <begin position="270"/>
        <end position="307"/>
    </location>
</feature>
<name>A0ABQ9X6Z6_9EUKA</name>
<proteinExistence type="predicted"/>
<sequence length="873" mass="96142">MRKSLKKVELDKSKQGEHYNISSLYKQIHSSTFLKNPFDDLYVSFAEARSTHMLTTKVNKDTFVDQLDETSMDLQVRSRIVKEQLNSLSKMTLQIGRKLETPVMAQKDAETQNVSDGAPAHSASTPHKIQQIVQQWQSFLSDQPFFATAAQTSLNKILPKTLPFTSGHTISSHFTMPIPSPHPSETITTQDFFSSLPSLFWNQDTEKPSFVRNLTFAASGQLVPHGLPQNAPLFDPKEPNIPLSESVLSVLRNISIDGTEIELLDERRGKEREFDEERWNQHKPDYHNEEMPDHLASDSEKDTKIGDESDGWSDFEEPSFFSPTLAFHQPDTSDSPHPTILRDDDGNQGDGTETVMASTQHPLSVHSEHGVVAPLPDITPIFQNLSFLTFSQLAKLRVVPPTSRGRTTKQTNPSAFLISEEKLDLVIARESGKRGQNGEVFSFPLSEPHTLLSASFTLPLLLASSTLSNTLPTNQPQPTLHNHQAISPSSLIPSTPTLTSRIVPSLSTLADANAPPHFLSCPFCLPNGSASFHMHTKHKQPANHSFSFLNSLSFPSQPLSSFPSLALSSLSFSIHPKPFPDTPDPLSPSELPLHQSTLPLLPHHLLLSTPLDARTDAVENAPDFSDSPSPTFGQNVFLDEEDEMMDETDIAADAELVSFLHNTQLNPARHVPPSSASHTAFSTLPSLTVPSLAMSAGGVGQGMGIEGVLGGFLAQMGEEESEYTQRDTTGMMQTVEDWLLSDNSKTKRGKKKNEPDSELSSHSLPITQLEHVLSIAHSDCGSFPSFPAHVSQNTARNAPNAAIVPVRPSSDVGTKNKMTAQECFALFVHTAHHFNTRVILQQHLDEGESQPARQMGIGRAKEKEWVDLFLDDV</sequence>
<keyword evidence="3" id="KW-1185">Reference proteome</keyword>
<reference evidence="2 3" key="1">
    <citation type="journal article" date="2022" name="bioRxiv">
        <title>Genomics of Preaxostyla Flagellates Illuminates Evolutionary Transitions and the Path Towards Mitochondrial Loss.</title>
        <authorList>
            <person name="Novak L.V.F."/>
            <person name="Treitli S.C."/>
            <person name="Pyrih J."/>
            <person name="Halakuc P."/>
            <person name="Pipaliya S.V."/>
            <person name="Vacek V."/>
            <person name="Brzon O."/>
            <person name="Soukal P."/>
            <person name="Eme L."/>
            <person name="Dacks J.B."/>
            <person name="Karnkowska A."/>
            <person name="Elias M."/>
            <person name="Hampl V."/>
        </authorList>
    </citation>
    <scope>NUCLEOTIDE SEQUENCE [LARGE SCALE GENOMIC DNA]</scope>
    <source>
        <strain evidence="2">NAU3</strain>
        <tissue evidence="2">Gut</tissue>
    </source>
</reference>
<evidence type="ECO:0000256" key="1">
    <source>
        <dbReference type="SAM" id="MobiDB-lite"/>
    </source>
</evidence>
<protein>
    <submittedName>
        <fullName evidence="2">Uncharacterized protein</fullName>
    </submittedName>
</protein>
<feature type="region of interest" description="Disordered" evidence="1">
    <location>
        <begin position="739"/>
        <end position="763"/>
    </location>
</feature>